<dbReference type="AlphaFoldDB" id="A0AAD7I0Z9"/>
<dbReference type="Pfam" id="PF14938">
    <property type="entry name" value="SNAP"/>
    <property type="match status" value="1"/>
</dbReference>
<evidence type="ECO:0000313" key="3">
    <source>
        <dbReference type="Proteomes" id="UP001215598"/>
    </source>
</evidence>
<evidence type="ECO:0000313" key="2">
    <source>
        <dbReference type="EMBL" id="KAJ7732158.1"/>
    </source>
</evidence>
<gene>
    <name evidence="2" type="ORF">B0H16DRAFT_1468726</name>
</gene>
<dbReference type="SUPFAM" id="SSF48452">
    <property type="entry name" value="TPR-like"/>
    <property type="match status" value="1"/>
</dbReference>
<protein>
    <submittedName>
        <fullName evidence="2">Uncharacterized protein</fullName>
    </submittedName>
</protein>
<accession>A0AAD7I0Z9</accession>
<dbReference type="InterPro" id="IPR011990">
    <property type="entry name" value="TPR-like_helical_dom_sf"/>
</dbReference>
<reference evidence="2" key="1">
    <citation type="submission" date="2023-03" db="EMBL/GenBank/DDBJ databases">
        <title>Massive genome expansion in bonnet fungi (Mycena s.s.) driven by repeated elements and novel gene families across ecological guilds.</title>
        <authorList>
            <consortium name="Lawrence Berkeley National Laboratory"/>
            <person name="Harder C.B."/>
            <person name="Miyauchi S."/>
            <person name="Viragh M."/>
            <person name="Kuo A."/>
            <person name="Thoen E."/>
            <person name="Andreopoulos B."/>
            <person name="Lu D."/>
            <person name="Skrede I."/>
            <person name="Drula E."/>
            <person name="Henrissat B."/>
            <person name="Morin E."/>
            <person name="Kohler A."/>
            <person name="Barry K."/>
            <person name="LaButti K."/>
            <person name="Morin E."/>
            <person name="Salamov A."/>
            <person name="Lipzen A."/>
            <person name="Mereny Z."/>
            <person name="Hegedus B."/>
            <person name="Baldrian P."/>
            <person name="Stursova M."/>
            <person name="Weitz H."/>
            <person name="Taylor A."/>
            <person name="Grigoriev I.V."/>
            <person name="Nagy L.G."/>
            <person name="Martin F."/>
            <person name="Kauserud H."/>
        </authorList>
    </citation>
    <scope>NUCLEOTIDE SEQUENCE</scope>
    <source>
        <strain evidence="2">CBHHK182m</strain>
    </source>
</reference>
<dbReference type="Gene3D" id="1.25.40.10">
    <property type="entry name" value="Tetratricopeptide repeat domain"/>
    <property type="match status" value="1"/>
</dbReference>
<comment type="caution">
    <text evidence="2">The sequence shown here is derived from an EMBL/GenBank/DDBJ whole genome shotgun (WGS) entry which is preliminary data.</text>
</comment>
<name>A0AAD7I0Z9_9AGAR</name>
<proteinExistence type="predicted"/>
<dbReference type="Proteomes" id="UP001215598">
    <property type="component" value="Unassembled WGS sequence"/>
</dbReference>
<feature type="region of interest" description="Disordered" evidence="1">
    <location>
        <begin position="192"/>
        <end position="215"/>
    </location>
</feature>
<sequence>MAVGWYYSEHIHDMAKAIEHYEIALFLAQTNTDYKGLCITLGRFSWIKWLGGNYTASQAYAREAQKVAKVSGELFHEAAGLYYEALCLEAMSYYKQCISSLTRGITLIEMDVHRSRAECMIRLGDICKKSGDLLKALELWETARPLFERSSQVKRVQDIDERLARINGEVKEQHRINLRQLAELNVPLKKVHGVEHDSSEDKSDRGNVIGPVLVA</sequence>
<dbReference type="EMBL" id="JARKIB010000147">
    <property type="protein sequence ID" value="KAJ7732158.1"/>
    <property type="molecule type" value="Genomic_DNA"/>
</dbReference>
<keyword evidence="3" id="KW-1185">Reference proteome</keyword>
<organism evidence="2 3">
    <name type="scientific">Mycena metata</name>
    <dbReference type="NCBI Taxonomy" id="1033252"/>
    <lineage>
        <taxon>Eukaryota</taxon>
        <taxon>Fungi</taxon>
        <taxon>Dikarya</taxon>
        <taxon>Basidiomycota</taxon>
        <taxon>Agaricomycotina</taxon>
        <taxon>Agaricomycetes</taxon>
        <taxon>Agaricomycetidae</taxon>
        <taxon>Agaricales</taxon>
        <taxon>Marasmiineae</taxon>
        <taxon>Mycenaceae</taxon>
        <taxon>Mycena</taxon>
    </lineage>
</organism>
<evidence type="ECO:0000256" key="1">
    <source>
        <dbReference type="SAM" id="MobiDB-lite"/>
    </source>
</evidence>
<feature type="compositionally biased region" description="Basic and acidic residues" evidence="1">
    <location>
        <begin position="192"/>
        <end position="205"/>
    </location>
</feature>